<feature type="domain" description="SIS" evidence="9">
    <location>
        <begin position="26"/>
        <end position="176"/>
    </location>
</feature>
<feature type="site" description="Catalytically relevant" evidence="6">
    <location>
        <position position="189"/>
    </location>
</feature>
<dbReference type="InterPro" id="IPR004800">
    <property type="entry name" value="KdsD/KpsF-type"/>
</dbReference>
<evidence type="ECO:0000256" key="4">
    <source>
        <dbReference type="PIRNR" id="PIRNR004692"/>
    </source>
</evidence>
<dbReference type="InterPro" id="IPR035474">
    <property type="entry name" value="SIS_Kpsf"/>
</dbReference>
<dbReference type="CDD" id="cd04604">
    <property type="entry name" value="CBS_pair_SIS_assoc"/>
    <property type="match status" value="1"/>
</dbReference>
<evidence type="ECO:0000256" key="7">
    <source>
        <dbReference type="PROSITE-ProRule" id="PRU00703"/>
    </source>
</evidence>
<evidence type="ECO:0000256" key="5">
    <source>
        <dbReference type="PIRSR" id="PIRSR004692-2"/>
    </source>
</evidence>
<evidence type="ECO:0000313" key="11">
    <source>
        <dbReference type="Proteomes" id="UP000289437"/>
    </source>
</evidence>
<dbReference type="PIRSF" id="PIRSF004692">
    <property type="entry name" value="KdsD_KpsF"/>
    <property type="match status" value="1"/>
</dbReference>
<dbReference type="PROSITE" id="PS51371">
    <property type="entry name" value="CBS"/>
    <property type="match status" value="2"/>
</dbReference>
<keyword evidence="2" id="KW-0677">Repeat</keyword>
<dbReference type="NCBIfam" id="TIGR00393">
    <property type="entry name" value="kpsF"/>
    <property type="match status" value="1"/>
</dbReference>
<dbReference type="AlphaFoldDB" id="A0A4Q0SXR9"/>
<evidence type="ECO:0000256" key="3">
    <source>
        <dbReference type="ARBA" id="ARBA00023122"/>
    </source>
</evidence>
<dbReference type="CDD" id="cd05014">
    <property type="entry name" value="SIS_Kpsf"/>
    <property type="match status" value="1"/>
</dbReference>
<evidence type="ECO:0000259" key="8">
    <source>
        <dbReference type="PROSITE" id="PS51371"/>
    </source>
</evidence>
<dbReference type="OrthoDB" id="9762536at2"/>
<dbReference type="Proteomes" id="UP000289437">
    <property type="component" value="Unassembled WGS sequence"/>
</dbReference>
<dbReference type="InterPro" id="IPR050986">
    <property type="entry name" value="GutQ/KpsF_isomerases"/>
</dbReference>
<accession>A0A4Q0SXR9</accession>
<dbReference type="PANTHER" id="PTHR42745:SF1">
    <property type="entry name" value="ARABINOSE 5-PHOSPHATE ISOMERASE KDSD"/>
    <property type="match status" value="1"/>
</dbReference>
<dbReference type="GO" id="GO:0016853">
    <property type="term" value="F:isomerase activity"/>
    <property type="evidence" value="ECO:0007669"/>
    <property type="project" value="UniProtKB-KW"/>
</dbReference>
<feature type="site" description="Catalytically relevant" evidence="6">
    <location>
        <position position="103"/>
    </location>
</feature>
<protein>
    <submittedName>
        <fullName evidence="10">Arabinose 5-phosphate isomerase</fullName>
    </submittedName>
</protein>
<keyword evidence="3 7" id="KW-0129">CBS domain</keyword>
<evidence type="ECO:0000256" key="1">
    <source>
        <dbReference type="ARBA" id="ARBA00008165"/>
    </source>
</evidence>
<gene>
    <name evidence="10" type="ORF">GRAN_2810</name>
</gene>
<dbReference type="PANTHER" id="PTHR42745">
    <property type="match status" value="1"/>
</dbReference>
<comment type="caution">
    <text evidence="10">The sequence shown here is derived from an EMBL/GenBank/DDBJ whole genome shotgun (WGS) entry which is preliminary data.</text>
</comment>
<keyword evidence="10" id="KW-0413">Isomerase</keyword>
<dbReference type="Pfam" id="PF01380">
    <property type="entry name" value="SIS"/>
    <property type="match status" value="1"/>
</dbReference>
<dbReference type="InterPro" id="IPR046348">
    <property type="entry name" value="SIS_dom_sf"/>
</dbReference>
<dbReference type="Pfam" id="PF00571">
    <property type="entry name" value="CBS"/>
    <property type="match status" value="2"/>
</dbReference>
<reference evidence="10 11" key="1">
    <citation type="submission" date="2018-11" db="EMBL/GenBank/DDBJ databases">
        <authorList>
            <person name="Mardanov A.V."/>
            <person name="Ravin N.V."/>
            <person name="Dedysh S.N."/>
        </authorList>
    </citation>
    <scope>NUCLEOTIDE SEQUENCE [LARGE SCALE GENOMIC DNA]</scope>
    <source>
        <strain evidence="10 11">AF10</strain>
    </source>
</reference>
<feature type="site" description="Catalytically relevant" evidence="6">
    <location>
        <position position="51"/>
    </location>
</feature>
<dbReference type="GO" id="GO:0097367">
    <property type="term" value="F:carbohydrate derivative binding"/>
    <property type="evidence" value="ECO:0007669"/>
    <property type="project" value="InterPro"/>
</dbReference>
<evidence type="ECO:0000259" key="9">
    <source>
        <dbReference type="PROSITE" id="PS51464"/>
    </source>
</evidence>
<dbReference type="InterPro" id="IPR000644">
    <property type="entry name" value="CBS_dom"/>
</dbReference>
<dbReference type="GO" id="GO:1901135">
    <property type="term" value="P:carbohydrate derivative metabolic process"/>
    <property type="evidence" value="ECO:0007669"/>
    <property type="project" value="InterPro"/>
</dbReference>
<evidence type="ECO:0000313" key="10">
    <source>
        <dbReference type="EMBL" id="RXH55953.1"/>
    </source>
</evidence>
<dbReference type="EMBL" id="RDSM01000002">
    <property type="protein sequence ID" value="RXH55953.1"/>
    <property type="molecule type" value="Genomic_DNA"/>
</dbReference>
<keyword evidence="11" id="KW-1185">Reference proteome</keyword>
<feature type="site" description="Catalytically relevant" evidence="6">
    <location>
        <position position="144"/>
    </location>
</feature>
<dbReference type="Gene3D" id="3.40.50.10490">
    <property type="entry name" value="Glucose-6-phosphate isomerase like protein, domain 1"/>
    <property type="match status" value="1"/>
</dbReference>
<keyword evidence="5" id="KW-0479">Metal-binding</keyword>
<dbReference type="InterPro" id="IPR046342">
    <property type="entry name" value="CBS_dom_sf"/>
</dbReference>
<dbReference type="GO" id="GO:0005975">
    <property type="term" value="P:carbohydrate metabolic process"/>
    <property type="evidence" value="ECO:0007669"/>
    <property type="project" value="InterPro"/>
</dbReference>
<evidence type="ECO:0000256" key="2">
    <source>
        <dbReference type="ARBA" id="ARBA00022737"/>
    </source>
</evidence>
<organism evidence="10 11">
    <name type="scientific">Granulicella sibirica</name>
    <dbReference type="NCBI Taxonomy" id="2479048"/>
    <lineage>
        <taxon>Bacteria</taxon>
        <taxon>Pseudomonadati</taxon>
        <taxon>Acidobacteriota</taxon>
        <taxon>Terriglobia</taxon>
        <taxon>Terriglobales</taxon>
        <taxon>Acidobacteriaceae</taxon>
        <taxon>Granulicella</taxon>
    </lineage>
</organism>
<name>A0A4Q0SXR9_9BACT</name>
<dbReference type="Gene3D" id="3.10.580.10">
    <property type="entry name" value="CBS-domain"/>
    <property type="match status" value="1"/>
</dbReference>
<feature type="domain" description="CBS" evidence="8">
    <location>
        <begin position="205"/>
        <end position="263"/>
    </location>
</feature>
<dbReference type="PROSITE" id="PS51464">
    <property type="entry name" value="SIS"/>
    <property type="match status" value="1"/>
</dbReference>
<dbReference type="RefSeq" id="WP_128913509.1">
    <property type="nucleotide sequence ID" value="NZ_RDSM01000002.1"/>
</dbReference>
<comment type="similarity">
    <text evidence="1 4">Belongs to the SIS family. GutQ/KpsF subfamily.</text>
</comment>
<dbReference type="GO" id="GO:0046872">
    <property type="term" value="F:metal ion binding"/>
    <property type="evidence" value="ECO:0007669"/>
    <property type="project" value="UniProtKB-KW"/>
</dbReference>
<feature type="binding site" evidence="5">
    <location>
        <position position="74"/>
    </location>
    <ligand>
        <name>Zn(2+)</name>
        <dbReference type="ChEBI" id="CHEBI:29105"/>
    </ligand>
</feature>
<proteinExistence type="inferred from homology"/>
<evidence type="ECO:0000256" key="6">
    <source>
        <dbReference type="PIRSR" id="PIRSR004692-3"/>
    </source>
</evidence>
<dbReference type="SUPFAM" id="SSF53697">
    <property type="entry name" value="SIS domain"/>
    <property type="match status" value="1"/>
</dbReference>
<dbReference type="InterPro" id="IPR001347">
    <property type="entry name" value="SIS_dom"/>
</dbReference>
<feature type="domain" description="CBS" evidence="8">
    <location>
        <begin position="275"/>
        <end position="329"/>
    </location>
</feature>
<keyword evidence="5" id="KW-0862">Zinc</keyword>
<sequence length="329" mass="34741">MTSALRTLDLEIAGLRLLRQSLETHLGESLKKAVTLTLSLRGRIHVTGIGKSGHIARKLAATLTSTGTPAQFLHPTEASHGDLGVLQPEDLLLALSWSGDTPELLPLIDYARTAAIPLIAITAHPRSVLALAATIILEVPQATEACPDNLAPTTSTTMQLALGDALALAILEARALPNGHYPAAFRALHPGGKLGARLTPASALMHTGDRLPFVRVGTPLSAAIVEMTSKGFGATGVLSPEGALVGIVTDGDLRRSFSKPVDQSELMSRPVEQIMTPRPWTINPDALAPDILSHMNATRITSAFVLVQQTPEATPQGIVHIHDLLRIGL</sequence>
<reference evidence="11" key="2">
    <citation type="submission" date="2019-02" db="EMBL/GenBank/DDBJ databases">
        <title>Granulicella sibirica sp. nov., a psychrotolerant acidobacterium isolated from an organic soil layer in forested tundra, West Siberia.</title>
        <authorList>
            <person name="Oshkin I.Y."/>
            <person name="Kulichevskaya I.S."/>
            <person name="Rijpstra W.I.C."/>
            <person name="Sinninghe Damste J.S."/>
            <person name="Rakitin A.L."/>
            <person name="Ravin N.V."/>
            <person name="Dedysh S.N."/>
        </authorList>
    </citation>
    <scope>NUCLEOTIDE SEQUENCE [LARGE SCALE GENOMIC DNA]</scope>
    <source>
        <strain evidence="11">AF10</strain>
    </source>
</reference>